<name>B4IRJ9_DROPE</name>
<dbReference type="Gene3D" id="1.10.287.2250">
    <property type="match status" value="1"/>
</dbReference>
<keyword evidence="3" id="KW-1185">Reference proteome</keyword>
<reference evidence="2 3" key="1">
    <citation type="journal article" date="2007" name="Nature">
        <title>Evolution of genes and genomes on the Drosophila phylogeny.</title>
        <authorList>
            <consortium name="Drosophila 12 Genomes Consortium"/>
            <person name="Clark A.G."/>
            <person name="Eisen M.B."/>
            <person name="Smith D.R."/>
            <person name="Bergman C.M."/>
            <person name="Oliver B."/>
            <person name="Markow T.A."/>
            <person name="Kaufman T.C."/>
            <person name="Kellis M."/>
            <person name="Gelbart W."/>
            <person name="Iyer V.N."/>
            <person name="Pollard D.A."/>
            <person name="Sackton T.B."/>
            <person name="Larracuente A.M."/>
            <person name="Singh N.D."/>
            <person name="Abad J.P."/>
            <person name="Abt D.N."/>
            <person name="Adryan B."/>
            <person name="Aguade M."/>
            <person name="Akashi H."/>
            <person name="Anderson W.W."/>
            <person name="Aquadro C.F."/>
            <person name="Ardell D.H."/>
            <person name="Arguello R."/>
            <person name="Artieri C.G."/>
            <person name="Barbash D.A."/>
            <person name="Barker D."/>
            <person name="Barsanti P."/>
            <person name="Batterham P."/>
            <person name="Batzoglou S."/>
            <person name="Begun D."/>
            <person name="Bhutkar A."/>
            <person name="Blanco E."/>
            <person name="Bosak S.A."/>
            <person name="Bradley R.K."/>
            <person name="Brand A.D."/>
            <person name="Brent M.R."/>
            <person name="Brooks A.N."/>
            <person name="Brown R.H."/>
            <person name="Butlin R.K."/>
            <person name="Caggese C."/>
            <person name="Calvi B.R."/>
            <person name="Bernardo de Carvalho A."/>
            <person name="Caspi A."/>
            <person name="Castrezana S."/>
            <person name="Celniker S.E."/>
            <person name="Chang J.L."/>
            <person name="Chapple C."/>
            <person name="Chatterji S."/>
            <person name="Chinwalla A."/>
            <person name="Civetta A."/>
            <person name="Clifton S.W."/>
            <person name="Comeron J.M."/>
            <person name="Costello J.C."/>
            <person name="Coyne J.A."/>
            <person name="Daub J."/>
            <person name="David R.G."/>
            <person name="Delcher A.L."/>
            <person name="Delehaunty K."/>
            <person name="Do C.B."/>
            <person name="Ebling H."/>
            <person name="Edwards K."/>
            <person name="Eickbush T."/>
            <person name="Evans J.D."/>
            <person name="Filipski A."/>
            <person name="Findeiss S."/>
            <person name="Freyhult E."/>
            <person name="Fulton L."/>
            <person name="Fulton R."/>
            <person name="Garcia A.C."/>
            <person name="Gardiner A."/>
            <person name="Garfield D.A."/>
            <person name="Garvin B.E."/>
            <person name="Gibson G."/>
            <person name="Gilbert D."/>
            <person name="Gnerre S."/>
            <person name="Godfrey J."/>
            <person name="Good R."/>
            <person name="Gotea V."/>
            <person name="Gravely B."/>
            <person name="Greenberg A.J."/>
            <person name="Griffiths-Jones S."/>
            <person name="Gross S."/>
            <person name="Guigo R."/>
            <person name="Gustafson E.A."/>
            <person name="Haerty W."/>
            <person name="Hahn M.W."/>
            <person name="Halligan D.L."/>
            <person name="Halpern A.L."/>
            <person name="Halter G.M."/>
            <person name="Han M.V."/>
            <person name="Heger A."/>
            <person name="Hillier L."/>
            <person name="Hinrichs A.S."/>
            <person name="Holmes I."/>
            <person name="Hoskins R.A."/>
            <person name="Hubisz M.J."/>
            <person name="Hultmark D."/>
            <person name="Huntley M.A."/>
            <person name="Jaffe D.B."/>
            <person name="Jagadeeshan S."/>
            <person name="Jeck W.R."/>
            <person name="Johnson J."/>
            <person name="Jones C.D."/>
            <person name="Jordan W.C."/>
            <person name="Karpen G.H."/>
            <person name="Kataoka E."/>
            <person name="Keightley P.D."/>
            <person name="Kheradpour P."/>
            <person name="Kirkness E.F."/>
            <person name="Koerich L.B."/>
            <person name="Kristiansen K."/>
            <person name="Kudrna D."/>
            <person name="Kulathinal R.J."/>
            <person name="Kumar S."/>
            <person name="Kwok R."/>
            <person name="Lander E."/>
            <person name="Langley C.H."/>
            <person name="Lapoint R."/>
            <person name="Lazzaro B.P."/>
            <person name="Lee S.J."/>
            <person name="Levesque L."/>
            <person name="Li R."/>
            <person name="Lin C.F."/>
            <person name="Lin M.F."/>
            <person name="Lindblad-Toh K."/>
            <person name="Llopart A."/>
            <person name="Long M."/>
            <person name="Low L."/>
            <person name="Lozovsky E."/>
            <person name="Lu J."/>
            <person name="Luo M."/>
            <person name="Machado C.A."/>
            <person name="Makalowski W."/>
            <person name="Marzo M."/>
            <person name="Matsuda M."/>
            <person name="Matzkin L."/>
            <person name="McAllister B."/>
            <person name="McBride C.S."/>
            <person name="McKernan B."/>
            <person name="McKernan K."/>
            <person name="Mendez-Lago M."/>
            <person name="Minx P."/>
            <person name="Mollenhauer M.U."/>
            <person name="Montooth K."/>
            <person name="Mount S.M."/>
            <person name="Mu X."/>
            <person name="Myers E."/>
            <person name="Negre B."/>
            <person name="Newfeld S."/>
            <person name="Nielsen R."/>
            <person name="Noor M.A."/>
            <person name="O'Grady P."/>
            <person name="Pachter L."/>
            <person name="Papaceit M."/>
            <person name="Parisi M.J."/>
            <person name="Parisi M."/>
            <person name="Parts L."/>
            <person name="Pedersen J.S."/>
            <person name="Pesole G."/>
            <person name="Phillippy A.M."/>
            <person name="Ponting C.P."/>
            <person name="Pop M."/>
            <person name="Porcelli D."/>
            <person name="Powell J.R."/>
            <person name="Prohaska S."/>
            <person name="Pruitt K."/>
            <person name="Puig M."/>
            <person name="Quesneville H."/>
            <person name="Ram K.R."/>
            <person name="Rand D."/>
            <person name="Rasmussen M.D."/>
            <person name="Reed L.K."/>
            <person name="Reenan R."/>
            <person name="Reily A."/>
            <person name="Remington K.A."/>
            <person name="Rieger T.T."/>
            <person name="Ritchie M.G."/>
            <person name="Robin C."/>
            <person name="Rogers Y.H."/>
            <person name="Rohde C."/>
            <person name="Rozas J."/>
            <person name="Rubenfield M.J."/>
            <person name="Ruiz A."/>
            <person name="Russo S."/>
            <person name="Salzberg S.L."/>
            <person name="Sanchez-Gracia A."/>
            <person name="Saranga D.J."/>
            <person name="Sato H."/>
            <person name="Schaeffer S.W."/>
            <person name="Schatz M.C."/>
            <person name="Schlenke T."/>
            <person name="Schwartz R."/>
            <person name="Segarra C."/>
            <person name="Singh R.S."/>
            <person name="Sirot L."/>
            <person name="Sirota M."/>
            <person name="Sisneros N.B."/>
            <person name="Smith C.D."/>
            <person name="Smith T.F."/>
            <person name="Spieth J."/>
            <person name="Stage D.E."/>
            <person name="Stark A."/>
            <person name="Stephan W."/>
            <person name="Strausberg R.L."/>
            <person name="Strempel S."/>
            <person name="Sturgill D."/>
            <person name="Sutton G."/>
            <person name="Sutton G.G."/>
            <person name="Tao W."/>
            <person name="Teichmann S."/>
            <person name="Tobari Y.N."/>
            <person name="Tomimura Y."/>
            <person name="Tsolas J.M."/>
            <person name="Valente V.L."/>
            <person name="Venter E."/>
            <person name="Venter J.C."/>
            <person name="Vicario S."/>
            <person name="Vieira F.G."/>
            <person name="Vilella A.J."/>
            <person name="Villasante A."/>
            <person name="Walenz B."/>
            <person name="Wang J."/>
            <person name="Wasserman M."/>
            <person name="Watts T."/>
            <person name="Wilson D."/>
            <person name="Wilson R.K."/>
            <person name="Wing R.A."/>
            <person name="Wolfner M.F."/>
            <person name="Wong A."/>
            <person name="Wong G.K."/>
            <person name="Wu C.I."/>
            <person name="Wu G."/>
            <person name="Yamamoto D."/>
            <person name="Yang H.P."/>
            <person name="Yang S.P."/>
            <person name="Yorke J.A."/>
            <person name="Yoshida K."/>
            <person name="Zdobnov E."/>
            <person name="Zhang P."/>
            <person name="Zhang Y."/>
            <person name="Zimin A.V."/>
            <person name="Baldwin J."/>
            <person name="Abdouelleil A."/>
            <person name="Abdulkadir J."/>
            <person name="Abebe A."/>
            <person name="Abera B."/>
            <person name="Abreu J."/>
            <person name="Acer S.C."/>
            <person name="Aftuck L."/>
            <person name="Alexander A."/>
            <person name="An P."/>
            <person name="Anderson E."/>
            <person name="Anderson S."/>
            <person name="Arachi H."/>
            <person name="Azer M."/>
            <person name="Bachantsang P."/>
            <person name="Barry A."/>
            <person name="Bayul T."/>
            <person name="Berlin A."/>
            <person name="Bessette D."/>
            <person name="Bloom T."/>
            <person name="Blye J."/>
            <person name="Boguslavskiy L."/>
            <person name="Bonnet C."/>
            <person name="Boukhgalter B."/>
            <person name="Bourzgui I."/>
            <person name="Brown A."/>
            <person name="Cahill P."/>
            <person name="Channer S."/>
            <person name="Cheshatsang Y."/>
            <person name="Chuda L."/>
            <person name="Citroen M."/>
            <person name="Collymore A."/>
            <person name="Cooke P."/>
            <person name="Costello M."/>
            <person name="D'Aco K."/>
            <person name="Daza R."/>
            <person name="De Haan G."/>
            <person name="DeGray S."/>
            <person name="DeMaso C."/>
            <person name="Dhargay N."/>
            <person name="Dooley K."/>
            <person name="Dooley E."/>
            <person name="Doricent M."/>
            <person name="Dorje P."/>
            <person name="Dorjee K."/>
            <person name="Dupes A."/>
            <person name="Elong R."/>
            <person name="Falk J."/>
            <person name="Farina A."/>
            <person name="Faro S."/>
            <person name="Ferguson D."/>
            <person name="Fisher S."/>
            <person name="Foley C.D."/>
            <person name="Franke A."/>
            <person name="Friedrich D."/>
            <person name="Gadbois L."/>
            <person name="Gearin G."/>
            <person name="Gearin C.R."/>
            <person name="Giannoukos G."/>
            <person name="Goode T."/>
            <person name="Graham J."/>
            <person name="Grandbois E."/>
            <person name="Grewal S."/>
            <person name="Gyaltsen K."/>
            <person name="Hafez N."/>
            <person name="Hagos B."/>
            <person name="Hall J."/>
            <person name="Henson C."/>
            <person name="Hollinger A."/>
            <person name="Honan T."/>
            <person name="Huard M.D."/>
            <person name="Hughes L."/>
            <person name="Hurhula B."/>
            <person name="Husby M.E."/>
            <person name="Kamat A."/>
            <person name="Kanga B."/>
            <person name="Kashin S."/>
            <person name="Khazanovich D."/>
            <person name="Kisner P."/>
            <person name="Lance K."/>
            <person name="Lara M."/>
            <person name="Lee W."/>
            <person name="Lennon N."/>
            <person name="Letendre F."/>
            <person name="LeVine R."/>
            <person name="Lipovsky A."/>
            <person name="Liu X."/>
            <person name="Liu J."/>
            <person name="Liu S."/>
            <person name="Lokyitsang T."/>
            <person name="Lokyitsang Y."/>
            <person name="Lubonja R."/>
            <person name="Lui A."/>
            <person name="MacDonald P."/>
            <person name="Magnisalis V."/>
            <person name="Maru K."/>
            <person name="Matthews C."/>
            <person name="McCusker W."/>
            <person name="McDonough S."/>
            <person name="Mehta T."/>
            <person name="Meldrim J."/>
            <person name="Meneus L."/>
            <person name="Mihai O."/>
            <person name="Mihalev A."/>
            <person name="Mihova T."/>
            <person name="Mittelman R."/>
            <person name="Mlenga V."/>
            <person name="Montmayeur A."/>
            <person name="Mulrain L."/>
            <person name="Navidi A."/>
            <person name="Naylor J."/>
            <person name="Negash T."/>
            <person name="Nguyen T."/>
            <person name="Nguyen N."/>
            <person name="Nicol R."/>
            <person name="Norbu C."/>
            <person name="Norbu N."/>
            <person name="Novod N."/>
            <person name="O'Neill B."/>
            <person name="Osman S."/>
            <person name="Markiewicz E."/>
            <person name="Oyono O.L."/>
            <person name="Patti C."/>
            <person name="Phunkhang P."/>
            <person name="Pierre F."/>
            <person name="Priest M."/>
            <person name="Raghuraman S."/>
            <person name="Rege F."/>
            <person name="Reyes R."/>
            <person name="Rise C."/>
            <person name="Rogov P."/>
            <person name="Ross K."/>
            <person name="Ryan E."/>
            <person name="Settipalli S."/>
            <person name="Shea T."/>
            <person name="Sherpa N."/>
            <person name="Shi L."/>
            <person name="Shih D."/>
            <person name="Sparrow T."/>
            <person name="Spaulding J."/>
            <person name="Stalker J."/>
            <person name="Stange-Thomann N."/>
            <person name="Stavropoulos S."/>
            <person name="Stone C."/>
            <person name="Strader C."/>
            <person name="Tesfaye S."/>
            <person name="Thomson T."/>
            <person name="Thoulutsang Y."/>
            <person name="Thoulutsang D."/>
            <person name="Topham K."/>
            <person name="Topping I."/>
            <person name="Tsamla T."/>
            <person name="Vassiliev H."/>
            <person name="Vo A."/>
            <person name="Wangchuk T."/>
            <person name="Wangdi T."/>
            <person name="Weiand M."/>
            <person name="Wilkinson J."/>
            <person name="Wilson A."/>
            <person name="Yadav S."/>
            <person name="Young G."/>
            <person name="Yu Q."/>
            <person name="Zembek L."/>
            <person name="Zhong D."/>
            <person name="Zimmer A."/>
            <person name="Zwirko Z."/>
            <person name="Jaffe D.B."/>
            <person name="Alvarez P."/>
            <person name="Brockman W."/>
            <person name="Butler J."/>
            <person name="Chin C."/>
            <person name="Gnerre S."/>
            <person name="Grabherr M."/>
            <person name="Kleber M."/>
            <person name="Mauceli E."/>
            <person name="MacCallum I."/>
        </authorList>
    </citation>
    <scope>NUCLEOTIDE SEQUENCE [LARGE SCALE GENOMIC DNA]</scope>
    <source>
        <strain evidence="3">MSH-3 / Tucson 14011-0111.49</strain>
    </source>
</reference>
<accession>B4IRJ9</accession>
<dbReference type="InterPro" id="IPR013201">
    <property type="entry name" value="Prot_inhib_I29"/>
</dbReference>
<dbReference type="HOGENOM" id="CLU_3052554_0_0_1"/>
<sequence length="54" mass="6524">MCSATTGRSIKKHNKLFEQHMVPYEMDINQFSDLTFEEWKTKQMPRPVVMDRDF</sequence>
<evidence type="ECO:0000313" key="2">
    <source>
        <dbReference type="EMBL" id="EDW37482.1"/>
    </source>
</evidence>
<evidence type="ECO:0000259" key="1">
    <source>
        <dbReference type="Pfam" id="PF08246"/>
    </source>
</evidence>
<dbReference type="STRING" id="7234.B4IRJ9"/>
<dbReference type="Pfam" id="PF08246">
    <property type="entry name" value="Inhibitor_I29"/>
    <property type="match status" value="1"/>
</dbReference>
<dbReference type="SMR" id="B4IRJ9"/>
<dbReference type="Proteomes" id="UP000008744">
    <property type="component" value="Unassembled WGS sequence"/>
</dbReference>
<evidence type="ECO:0000313" key="3">
    <source>
        <dbReference type="Proteomes" id="UP000008744"/>
    </source>
</evidence>
<dbReference type="InterPro" id="IPR038765">
    <property type="entry name" value="Papain-like_cys_pep_sf"/>
</dbReference>
<dbReference type="SUPFAM" id="SSF54001">
    <property type="entry name" value="Cysteine proteinases"/>
    <property type="match status" value="1"/>
</dbReference>
<dbReference type="EMBL" id="CH694075">
    <property type="protein sequence ID" value="EDW37482.1"/>
    <property type="molecule type" value="Genomic_DNA"/>
</dbReference>
<feature type="domain" description="Cathepsin propeptide inhibitor" evidence="1">
    <location>
        <begin position="8"/>
        <end position="39"/>
    </location>
</feature>
<dbReference type="OrthoDB" id="5855924at2759"/>
<proteinExistence type="predicted"/>
<gene>
    <name evidence="2" type="primary">Dper\GL26951</name>
    <name evidence="2" type="ORF">Dper_GL26951</name>
</gene>
<organism evidence="3">
    <name type="scientific">Drosophila persimilis</name>
    <name type="common">Fruit fly</name>
    <dbReference type="NCBI Taxonomy" id="7234"/>
    <lineage>
        <taxon>Eukaryota</taxon>
        <taxon>Metazoa</taxon>
        <taxon>Ecdysozoa</taxon>
        <taxon>Arthropoda</taxon>
        <taxon>Hexapoda</taxon>
        <taxon>Insecta</taxon>
        <taxon>Pterygota</taxon>
        <taxon>Neoptera</taxon>
        <taxon>Endopterygota</taxon>
        <taxon>Diptera</taxon>
        <taxon>Brachycera</taxon>
        <taxon>Muscomorpha</taxon>
        <taxon>Ephydroidea</taxon>
        <taxon>Drosophilidae</taxon>
        <taxon>Drosophila</taxon>
        <taxon>Sophophora</taxon>
    </lineage>
</organism>
<dbReference type="AlphaFoldDB" id="B4IRJ9"/>
<protein>
    <submittedName>
        <fullName evidence="2">GL26951</fullName>
    </submittedName>
</protein>